<comment type="caution">
    <text evidence="2">The sequence shown here is derived from an EMBL/GenBank/DDBJ whole genome shotgun (WGS) entry which is preliminary data.</text>
</comment>
<reference evidence="2 3" key="1">
    <citation type="journal article" date="2015" name="Nature">
        <title>rRNA introns, odd ribosomes, and small enigmatic genomes across a large radiation of phyla.</title>
        <authorList>
            <person name="Brown C.T."/>
            <person name="Hug L.A."/>
            <person name="Thomas B.C."/>
            <person name="Sharon I."/>
            <person name="Castelle C.J."/>
            <person name="Singh A."/>
            <person name="Wilkins M.J."/>
            <person name="Williams K.H."/>
            <person name="Banfield J.F."/>
        </authorList>
    </citation>
    <scope>NUCLEOTIDE SEQUENCE [LARGE SCALE GENOMIC DNA]</scope>
</reference>
<name>A0A0G0U7S6_9BACT</name>
<dbReference type="PANTHER" id="PTHR33360">
    <property type="entry name" value="TRANSPOSASE FOR INSERTION SEQUENCE ELEMENT IS200"/>
    <property type="match status" value="1"/>
</dbReference>
<dbReference type="GO" id="GO:0003677">
    <property type="term" value="F:DNA binding"/>
    <property type="evidence" value="ECO:0007669"/>
    <property type="project" value="InterPro"/>
</dbReference>
<evidence type="ECO:0000313" key="2">
    <source>
        <dbReference type="EMBL" id="KKR83276.1"/>
    </source>
</evidence>
<proteinExistence type="predicted"/>
<gene>
    <name evidence="2" type="ORF">UU29_C0007G0146</name>
</gene>
<organism evidence="2 3">
    <name type="scientific">Candidatus Daviesbacteria bacterium GW2011_GWA2_40_9</name>
    <dbReference type="NCBI Taxonomy" id="1618424"/>
    <lineage>
        <taxon>Bacteria</taxon>
        <taxon>Candidatus Daviesiibacteriota</taxon>
    </lineage>
</organism>
<feature type="domain" description="Transposase IS200-like" evidence="1">
    <location>
        <begin position="12"/>
        <end position="133"/>
    </location>
</feature>
<dbReference type="EMBL" id="LCAB01000007">
    <property type="protein sequence ID" value="KKR83276.1"/>
    <property type="molecule type" value="Genomic_DNA"/>
</dbReference>
<accession>A0A0G0U7S6</accession>
<dbReference type="GO" id="GO:0006313">
    <property type="term" value="P:DNA transposition"/>
    <property type="evidence" value="ECO:0007669"/>
    <property type="project" value="InterPro"/>
</dbReference>
<dbReference type="SMART" id="SM01321">
    <property type="entry name" value="Y1_Tnp"/>
    <property type="match status" value="1"/>
</dbReference>
<dbReference type="Proteomes" id="UP000034601">
    <property type="component" value="Unassembled WGS sequence"/>
</dbReference>
<protein>
    <submittedName>
        <fullName evidence="2">Transposase IS200-like protein</fullName>
    </submittedName>
</protein>
<dbReference type="Gene3D" id="3.30.70.1290">
    <property type="entry name" value="Transposase IS200-like"/>
    <property type="match status" value="1"/>
</dbReference>
<dbReference type="InterPro" id="IPR036515">
    <property type="entry name" value="Transposase_17_sf"/>
</dbReference>
<evidence type="ECO:0000313" key="3">
    <source>
        <dbReference type="Proteomes" id="UP000034601"/>
    </source>
</evidence>
<dbReference type="AlphaFoldDB" id="A0A0G0U7S6"/>
<dbReference type="InterPro" id="IPR002686">
    <property type="entry name" value="Transposase_17"/>
</dbReference>
<evidence type="ECO:0000259" key="1">
    <source>
        <dbReference type="SMART" id="SM01321"/>
    </source>
</evidence>
<sequence>MKIELIRGGHSVGEANLHLVLTPAYRRMVFDDETVRVLTRDYFLACARMKGFAISAMGFGNDHVHLFVTEWKNYSPAKLAQLLKGFTSRMMRVHHWNFFKDRLWGKKFWSAGYFYRTVGAVNASTVKHYVSQSQEYGVHQSDLSVCQTKLIEFSSP</sequence>
<dbReference type="NCBIfam" id="NF033573">
    <property type="entry name" value="transpos_IS200"/>
    <property type="match status" value="1"/>
</dbReference>
<dbReference type="PANTHER" id="PTHR33360:SF2">
    <property type="entry name" value="TRANSPOSASE FOR INSERTION SEQUENCE ELEMENT IS200"/>
    <property type="match status" value="1"/>
</dbReference>
<dbReference type="GO" id="GO:0004803">
    <property type="term" value="F:transposase activity"/>
    <property type="evidence" value="ECO:0007669"/>
    <property type="project" value="InterPro"/>
</dbReference>
<dbReference type="Pfam" id="PF01797">
    <property type="entry name" value="Y1_Tnp"/>
    <property type="match status" value="1"/>
</dbReference>
<dbReference type="SUPFAM" id="SSF143422">
    <property type="entry name" value="Transposase IS200-like"/>
    <property type="match status" value="1"/>
</dbReference>